<gene>
    <name evidence="13" type="ORF">JKP88DRAFT_166327</name>
</gene>
<dbReference type="InterPro" id="IPR029058">
    <property type="entry name" value="AB_hydrolase_fold"/>
</dbReference>
<dbReference type="Gene3D" id="3.40.50.1820">
    <property type="entry name" value="alpha/beta hydrolase"/>
    <property type="match status" value="1"/>
</dbReference>
<dbReference type="EMBL" id="JAFCMP010000368">
    <property type="protein sequence ID" value="KAG5180667.1"/>
    <property type="molecule type" value="Genomic_DNA"/>
</dbReference>
<keyword evidence="5 10" id="KW-0378">Hydrolase</keyword>
<evidence type="ECO:0000256" key="6">
    <source>
        <dbReference type="ARBA" id="ARBA00022824"/>
    </source>
</evidence>
<evidence type="ECO:0000256" key="3">
    <source>
        <dbReference type="ARBA" id="ARBA00022448"/>
    </source>
</evidence>
<evidence type="ECO:0000256" key="8">
    <source>
        <dbReference type="ARBA" id="ARBA00022989"/>
    </source>
</evidence>
<dbReference type="PANTHER" id="PTHR15495:SF7">
    <property type="entry name" value="GPI INOSITOL-DEACYLASE"/>
    <property type="match status" value="1"/>
</dbReference>
<evidence type="ECO:0000256" key="5">
    <source>
        <dbReference type="ARBA" id="ARBA00022801"/>
    </source>
</evidence>
<proteinExistence type="inferred from homology"/>
<keyword evidence="7 10" id="KW-0653">Protein transport</keyword>
<dbReference type="PANTHER" id="PTHR15495">
    <property type="entry name" value="NEGATIVE REGULATOR OF VESICLE FORMATION-RELATED"/>
    <property type="match status" value="1"/>
</dbReference>
<keyword evidence="11" id="KW-0732">Signal</keyword>
<comment type="subcellular location">
    <subcellularLocation>
        <location evidence="1">Endoplasmic reticulum membrane</location>
        <topology evidence="1">Multi-pass membrane protein</topology>
    </subcellularLocation>
</comment>
<feature type="non-terminal residue" evidence="13">
    <location>
        <position position="213"/>
    </location>
</feature>
<dbReference type="GO" id="GO:0050185">
    <property type="term" value="F:phosphatidylinositol deacylase activity"/>
    <property type="evidence" value="ECO:0007669"/>
    <property type="project" value="TreeGrafter"/>
</dbReference>
<keyword evidence="9 10" id="KW-0472">Membrane</keyword>
<accession>A0A835YV55</accession>
<dbReference type="EC" id="3.1.-.-" evidence="10"/>
<evidence type="ECO:0000313" key="13">
    <source>
        <dbReference type="EMBL" id="KAG5180667.1"/>
    </source>
</evidence>
<comment type="caution">
    <text evidence="13">The sequence shown here is derived from an EMBL/GenBank/DDBJ whole genome shotgun (WGS) entry which is preliminary data.</text>
</comment>
<evidence type="ECO:0000256" key="10">
    <source>
        <dbReference type="RuleBase" id="RU365011"/>
    </source>
</evidence>
<evidence type="ECO:0000256" key="1">
    <source>
        <dbReference type="ARBA" id="ARBA00004477"/>
    </source>
</evidence>
<dbReference type="OrthoDB" id="348976at2759"/>
<evidence type="ECO:0000256" key="11">
    <source>
        <dbReference type="SAM" id="SignalP"/>
    </source>
</evidence>
<dbReference type="GO" id="GO:0015031">
    <property type="term" value="P:protein transport"/>
    <property type="evidence" value="ECO:0007669"/>
    <property type="project" value="UniProtKB-KW"/>
</dbReference>
<dbReference type="Pfam" id="PF07819">
    <property type="entry name" value="PGAP1"/>
    <property type="match status" value="1"/>
</dbReference>
<keyword evidence="14" id="KW-1185">Reference proteome</keyword>
<reference evidence="13" key="1">
    <citation type="submission" date="2021-02" db="EMBL/GenBank/DDBJ databases">
        <title>First Annotated Genome of the Yellow-green Alga Tribonema minus.</title>
        <authorList>
            <person name="Mahan K.M."/>
        </authorList>
    </citation>
    <scope>NUCLEOTIDE SEQUENCE</scope>
    <source>
        <strain evidence="13">UTEX B ZZ1240</strain>
    </source>
</reference>
<evidence type="ECO:0000259" key="12">
    <source>
        <dbReference type="Pfam" id="PF07819"/>
    </source>
</evidence>
<protein>
    <recommendedName>
        <fullName evidence="10">GPI inositol-deacylase</fullName>
        <ecNumber evidence="10">3.1.-.-</ecNumber>
    </recommendedName>
</protein>
<keyword evidence="6 10" id="KW-0256">Endoplasmic reticulum</keyword>
<dbReference type="InterPro" id="IPR012908">
    <property type="entry name" value="PGAP1-ab_dom-like"/>
</dbReference>
<dbReference type="GO" id="GO:0005789">
    <property type="term" value="C:endoplasmic reticulum membrane"/>
    <property type="evidence" value="ECO:0007669"/>
    <property type="project" value="UniProtKB-SubCell"/>
</dbReference>
<evidence type="ECO:0000256" key="4">
    <source>
        <dbReference type="ARBA" id="ARBA00022692"/>
    </source>
</evidence>
<evidence type="ECO:0000313" key="14">
    <source>
        <dbReference type="Proteomes" id="UP000664859"/>
    </source>
</evidence>
<dbReference type="GO" id="GO:0006888">
    <property type="term" value="P:endoplasmic reticulum to Golgi vesicle-mediated transport"/>
    <property type="evidence" value="ECO:0007669"/>
    <property type="project" value="TreeGrafter"/>
</dbReference>
<comment type="function">
    <text evidence="10">Involved in inositol deacylation of GPI-anchored proteins which plays important roles in the quality control and ER-associated degradation of GPI-anchored proteins.</text>
</comment>
<evidence type="ECO:0000256" key="2">
    <source>
        <dbReference type="ARBA" id="ARBA00006931"/>
    </source>
</evidence>
<evidence type="ECO:0000256" key="7">
    <source>
        <dbReference type="ARBA" id="ARBA00022927"/>
    </source>
</evidence>
<dbReference type="Proteomes" id="UP000664859">
    <property type="component" value="Unassembled WGS sequence"/>
</dbReference>
<feature type="signal peptide" evidence="11">
    <location>
        <begin position="1"/>
        <end position="17"/>
    </location>
</feature>
<dbReference type="InterPro" id="IPR039529">
    <property type="entry name" value="PGAP1/BST1"/>
</dbReference>
<sequence>MASAAAIALAVLTVCFATLRVHLKGGNQCEMTWSRPSYRPMATATTNSNTTDATDCYRLLHYVDGFSGFTAESPPKFDPDRLPLLFVPGHLGSHLQVRSLGVTMVELEAPIDVYTLDFTHTVTAVHGSLLWEQASHIVDAIAAIRAQYPAPAPPVTIVGHSYGGLAARAAVMVPGFVPDSVRNIFTLGTPHPRPPYPLDASISRVHDTVNAYW</sequence>
<feature type="domain" description="GPI inositol-deacylase PGAP1-like alpha/beta" evidence="12">
    <location>
        <begin position="81"/>
        <end position="213"/>
    </location>
</feature>
<dbReference type="GO" id="GO:0006505">
    <property type="term" value="P:GPI anchor metabolic process"/>
    <property type="evidence" value="ECO:0007669"/>
    <property type="project" value="TreeGrafter"/>
</dbReference>
<keyword evidence="8" id="KW-1133">Transmembrane helix</keyword>
<dbReference type="AlphaFoldDB" id="A0A835YV55"/>
<keyword evidence="3 10" id="KW-0813">Transport</keyword>
<comment type="similarity">
    <text evidence="2 10">Belongs to the GPI inositol-deacylase family.</text>
</comment>
<feature type="chain" id="PRO_5032987361" description="GPI inositol-deacylase" evidence="11">
    <location>
        <begin position="18"/>
        <end position="213"/>
    </location>
</feature>
<name>A0A835YV55_9STRA</name>
<organism evidence="13 14">
    <name type="scientific">Tribonema minus</name>
    <dbReference type="NCBI Taxonomy" id="303371"/>
    <lineage>
        <taxon>Eukaryota</taxon>
        <taxon>Sar</taxon>
        <taxon>Stramenopiles</taxon>
        <taxon>Ochrophyta</taxon>
        <taxon>PX clade</taxon>
        <taxon>Xanthophyceae</taxon>
        <taxon>Tribonematales</taxon>
        <taxon>Tribonemataceae</taxon>
        <taxon>Tribonema</taxon>
    </lineage>
</organism>
<dbReference type="SUPFAM" id="SSF53474">
    <property type="entry name" value="alpha/beta-Hydrolases"/>
    <property type="match status" value="1"/>
</dbReference>
<keyword evidence="4" id="KW-0812">Transmembrane</keyword>
<evidence type="ECO:0000256" key="9">
    <source>
        <dbReference type="ARBA" id="ARBA00023136"/>
    </source>
</evidence>